<comment type="caution">
    <text evidence="1">The sequence shown here is derived from an EMBL/GenBank/DDBJ whole genome shotgun (WGS) entry which is preliminary data.</text>
</comment>
<reference evidence="1" key="1">
    <citation type="submission" date="2016-01" db="EMBL/GenBank/DDBJ databases">
        <title>Genome sequencing of Roseivirga ehrenbergii KMM 6017.</title>
        <authorList>
            <person name="Selvaratnam C."/>
            <person name="Thevarajoo S."/>
            <person name="Goh K.M."/>
            <person name="Ee R."/>
            <person name="Chan K.-G."/>
            <person name="Chong C.S."/>
        </authorList>
    </citation>
    <scope>NUCLEOTIDE SEQUENCE [LARGE SCALE GENOMIC DNA]</scope>
    <source>
        <strain evidence="1">KMM 6017</strain>
    </source>
</reference>
<organism evidence="1 2">
    <name type="scientific">Roseivirga ehrenbergii (strain DSM 102268 / JCM 13514 / KCTC 12282 / NCIMB 14502 / KMM 6017)</name>
    <dbReference type="NCBI Taxonomy" id="279360"/>
    <lineage>
        <taxon>Bacteria</taxon>
        <taxon>Pseudomonadati</taxon>
        <taxon>Bacteroidota</taxon>
        <taxon>Cytophagia</taxon>
        <taxon>Cytophagales</taxon>
        <taxon>Roseivirgaceae</taxon>
        <taxon>Roseivirga</taxon>
    </lineage>
</organism>
<protein>
    <submittedName>
        <fullName evidence="1">Uncharacterized protein</fullName>
    </submittedName>
</protein>
<accession>A0A150XN92</accession>
<evidence type="ECO:0000313" key="2">
    <source>
        <dbReference type="Proteomes" id="UP000075583"/>
    </source>
</evidence>
<name>A0A150XN92_ROSEK</name>
<sequence>MKKHILNFGLILLITFLIGELAARFFLAFVANDTQFTKYASYQQLQSKHTRQRLTPSRYLSYTTTPNYSYILNKHNSLGFRGEEIEFPKPKNVYRIVCLGGSTTYSEGVNVNDLHSRLF</sequence>
<dbReference type="OrthoDB" id="8477981at2"/>
<dbReference type="AlphaFoldDB" id="A0A150XN92"/>
<proteinExistence type="predicted"/>
<dbReference type="EMBL" id="LQZQ01000005">
    <property type="protein sequence ID" value="KYG80163.1"/>
    <property type="molecule type" value="Genomic_DNA"/>
</dbReference>
<dbReference type="STRING" id="279360.MB14_16610"/>
<evidence type="ECO:0000313" key="1">
    <source>
        <dbReference type="EMBL" id="KYG80163.1"/>
    </source>
</evidence>
<gene>
    <name evidence="1" type="ORF">MB14_16610</name>
</gene>
<dbReference type="RefSeq" id="WP_062590633.1">
    <property type="nucleotide sequence ID" value="NZ_LQZQ01000005.1"/>
</dbReference>
<dbReference type="Proteomes" id="UP000075583">
    <property type="component" value="Unassembled WGS sequence"/>
</dbReference>
<keyword evidence="2" id="KW-1185">Reference proteome</keyword>